<keyword evidence="4" id="KW-1185">Reference proteome</keyword>
<name>A0A5N3P9F4_9HYPH</name>
<comment type="similarity">
    <text evidence="1">Belongs to the ros/MucR family.</text>
</comment>
<dbReference type="OrthoDB" id="9809693at2"/>
<evidence type="ECO:0000313" key="3">
    <source>
        <dbReference type="EMBL" id="KAB0266369.1"/>
    </source>
</evidence>
<dbReference type="InterPro" id="IPR041920">
    <property type="entry name" value="ROS/MUCR_sf"/>
</dbReference>
<dbReference type="GO" id="GO:0008270">
    <property type="term" value="F:zinc ion binding"/>
    <property type="evidence" value="ECO:0007669"/>
    <property type="project" value="InterPro"/>
</dbReference>
<feature type="compositionally biased region" description="Basic residues" evidence="2">
    <location>
        <begin position="154"/>
        <end position="167"/>
    </location>
</feature>
<protein>
    <submittedName>
        <fullName evidence="3">MucR family transcriptional regulator</fullName>
    </submittedName>
</protein>
<evidence type="ECO:0000313" key="4">
    <source>
        <dbReference type="Proteomes" id="UP000325684"/>
    </source>
</evidence>
<evidence type="ECO:0000256" key="2">
    <source>
        <dbReference type="SAM" id="MobiDB-lite"/>
    </source>
</evidence>
<accession>A0A5N3P9F4</accession>
<organism evidence="3 4">
    <name type="scientific">Microvirga brassicacearum</name>
    <dbReference type="NCBI Taxonomy" id="2580413"/>
    <lineage>
        <taxon>Bacteria</taxon>
        <taxon>Pseudomonadati</taxon>
        <taxon>Pseudomonadota</taxon>
        <taxon>Alphaproteobacteria</taxon>
        <taxon>Hyphomicrobiales</taxon>
        <taxon>Methylobacteriaceae</taxon>
        <taxon>Microvirga</taxon>
    </lineage>
</organism>
<comment type="caution">
    <text evidence="3">The sequence shown here is derived from an EMBL/GenBank/DDBJ whole genome shotgun (WGS) entry which is preliminary data.</text>
</comment>
<dbReference type="Pfam" id="PF05443">
    <property type="entry name" value="ROS_MUCR"/>
    <property type="match status" value="1"/>
</dbReference>
<dbReference type="Proteomes" id="UP000325684">
    <property type="component" value="Unassembled WGS sequence"/>
</dbReference>
<dbReference type="Gene3D" id="1.10.10.1550">
    <property type="entry name" value="ROS/MUCR transcriptional regulator protein"/>
    <property type="match status" value="1"/>
</dbReference>
<proteinExistence type="inferred from homology"/>
<sequence length="167" mass="17830">MNVLEPQMPDLTELTADIVSAYVANNSVARGDLAEVILSVYGALHNLTAPAQPAPPKQEPAVAIRKSVTPDFIFSLEDGKPYKTLKRHLGILGMTPAQYREKWGLHSDYPMVAANYAKRRSDLAKSLGLGQIRKKAAAPKASTPDSVSSPAAKAKGRPAAKKAKAKA</sequence>
<dbReference type="AlphaFoldDB" id="A0A5N3P9F4"/>
<feature type="region of interest" description="Disordered" evidence="2">
    <location>
        <begin position="134"/>
        <end position="167"/>
    </location>
</feature>
<dbReference type="EMBL" id="VCMV01000021">
    <property type="protein sequence ID" value="KAB0266369.1"/>
    <property type="molecule type" value="Genomic_DNA"/>
</dbReference>
<dbReference type="RefSeq" id="WP_150945257.1">
    <property type="nucleotide sequence ID" value="NZ_VCMV01000021.1"/>
</dbReference>
<dbReference type="GO" id="GO:0006355">
    <property type="term" value="P:regulation of DNA-templated transcription"/>
    <property type="evidence" value="ECO:0007669"/>
    <property type="project" value="InterPro"/>
</dbReference>
<dbReference type="InterPro" id="IPR008807">
    <property type="entry name" value="ROS_MUCR"/>
</dbReference>
<reference evidence="3 4" key="1">
    <citation type="journal article" date="2019" name="Microorganisms">
        <title>Genome Insights into the Novel Species Microvirga brassicacearum, a Rapeseed Endophyte with Biotechnological Potential.</title>
        <authorList>
            <person name="Jimenez-Gomez A."/>
            <person name="Saati-Santamaria Z."/>
            <person name="Igual J.M."/>
            <person name="Rivas R."/>
            <person name="Mateos P.F."/>
            <person name="Garcia-Fraile P."/>
        </authorList>
    </citation>
    <scope>NUCLEOTIDE SEQUENCE [LARGE SCALE GENOMIC DNA]</scope>
    <source>
        <strain evidence="3 4">CDVBN77</strain>
    </source>
</reference>
<dbReference type="GO" id="GO:0003677">
    <property type="term" value="F:DNA binding"/>
    <property type="evidence" value="ECO:0007669"/>
    <property type="project" value="InterPro"/>
</dbReference>
<evidence type="ECO:0000256" key="1">
    <source>
        <dbReference type="ARBA" id="ARBA00007031"/>
    </source>
</evidence>
<gene>
    <name evidence="3" type="ORF">FEZ63_13435</name>
</gene>